<accession>E6QHR4</accession>
<keyword evidence="6 10" id="KW-1133">Transmembrane helix</keyword>
<evidence type="ECO:0000256" key="5">
    <source>
        <dbReference type="ARBA" id="ARBA00022781"/>
    </source>
</evidence>
<keyword evidence="7" id="KW-0406">Ion transport</keyword>
<evidence type="ECO:0000313" key="11">
    <source>
        <dbReference type="EMBL" id="CBI06778.1"/>
    </source>
</evidence>
<evidence type="ECO:0000256" key="10">
    <source>
        <dbReference type="SAM" id="Phobius"/>
    </source>
</evidence>
<evidence type="ECO:0000256" key="3">
    <source>
        <dbReference type="ARBA" id="ARBA00022547"/>
    </source>
</evidence>
<organism evidence="11">
    <name type="scientific">mine drainage metagenome</name>
    <dbReference type="NCBI Taxonomy" id="410659"/>
    <lineage>
        <taxon>unclassified sequences</taxon>
        <taxon>metagenomes</taxon>
        <taxon>ecological metagenomes</taxon>
    </lineage>
</organism>
<evidence type="ECO:0000256" key="4">
    <source>
        <dbReference type="ARBA" id="ARBA00022692"/>
    </source>
</evidence>
<dbReference type="GO" id="GO:0015078">
    <property type="term" value="F:proton transmembrane transporter activity"/>
    <property type="evidence" value="ECO:0007669"/>
    <property type="project" value="InterPro"/>
</dbReference>
<keyword evidence="5" id="KW-0375">Hydrogen ion transport</keyword>
<keyword evidence="2" id="KW-0813">Transport</keyword>
<sequence>MSLLSIGITSRFSFSRYFSSSVRLRLLLAGLLFGCVVSGFAPAALLAQQVPAGRSYGVARMGKLAPDQAQPAKAEQDTPGGNDVYLHSATVRWIAHAFHASTETAARTFEWINFAILALAIVIPLARILPRVMRRRAEALREQLESARTATADANTRLTAVEQRLSGLDTEIAAIRHQVESEMQQDEAHYKTNLQEETARIVASAEQEIVVAAAQAQRELKQYAAGLAIDKALAEITLSSEQESALIADFARNSGTNGTGGANGAGGRN</sequence>
<dbReference type="HAMAP" id="MF_01398">
    <property type="entry name" value="ATP_synth_b_bprime"/>
    <property type="match status" value="1"/>
</dbReference>
<protein>
    <submittedName>
        <fullName evidence="11">Putative F0 sector of membrane-bound ATP synthase, subunit b AtpF</fullName>
    </submittedName>
</protein>
<reference evidence="11" key="1">
    <citation type="submission" date="2009-10" db="EMBL/GenBank/DDBJ databases">
        <title>Diversity of trophic interactions inside an arsenic-rich microbial ecosystem.</title>
        <authorList>
            <person name="Bertin P.N."/>
            <person name="Heinrich-Salmeron A."/>
            <person name="Pelletier E."/>
            <person name="Goulhen-Chollet F."/>
            <person name="Arsene-Ploetze F."/>
            <person name="Gallien S."/>
            <person name="Calteau A."/>
            <person name="Vallenet D."/>
            <person name="Casiot C."/>
            <person name="Chane-Woon-Ming B."/>
            <person name="Giloteaux L."/>
            <person name="Barakat M."/>
            <person name="Bonnefoy V."/>
            <person name="Bruneel O."/>
            <person name="Chandler M."/>
            <person name="Cleiss J."/>
            <person name="Duran R."/>
            <person name="Elbaz-Poulichet F."/>
            <person name="Fonknechten N."/>
            <person name="Lauga B."/>
            <person name="Mornico D."/>
            <person name="Ortet P."/>
            <person name="Schaeffer C."/>
            <person name="Siguier P."/>
            <person name="Alexander Thil Smith A."/>
            <person name="Van Dorsselaer A."/>
            <person name="Weissenbach J."/>
            <person name="Medigue C."/>
            <person name="Le Paslier D."/>
        </authorList>
    </citation>
    <scope>NUCLEOTIDE SEQUENCE</scope>
</reference>
<dbReference type="AlphaFoldDB" id="E6QHR4"/>
<comment type="function">
    <text evidence="9">F(1)F(0) ATP synthase produces ATP from ADP in the presence of a proton or sodium gradient. F-type ATPases consist of two structural domains, F(1) containing the extramembraneous catalytic core and F(0) containing the membrane proton channel, linked together by a central stalk and a peripheral stalk. During catalysis, ATP synthesis in the catalytic domain of F(1) is coupled via a rotary mechanism of the central stalk subunits to proton translocation.</text>
</comment>
<dbReference type="CDD" id="cd06503">
    <property type="entry name" value="ATP-synt_Fo_b"/>
    <property type="match status" value="1"/>
</dbReference>
<evidence type="ECO:0000256" key="1">
    <source>
        <dbReference type="ARBA" id="ARBA00004167"/>
    </source>
</evidence>
<dbReference type="Gene3D" id="1.20.1170.10">
    <property type="match status" value="1"/>
</dbReference>
<comment type="subcellular location">
    <subcellularLocation>
        <location evidence="1">Membrane</location>
        <topology evidence="1">Single-pass membrane protein</topology>
    </subcellularLocation>
</comment>
<feature type="transmembrane region" description="Helical" evidence="10">
    <location>
        <begin position="111"/>
        <end position="129"/>
    </location>
</feature>
<keyword evidence="4 10" id="KW-0812">Transmembrane</keyword>
<evidence type="ECO:0000256" key="8">
    <source>
        <dbReference type="ARBA" id="ARBA00023136"/>
    </source>
</evidence>
<keyword evidence="3" id="KW-0138">CF(0)</keyword>
<gene>
    <name evidence="11" type="ORF">CARN6_0049</name>
</gene>
<evidence type="ECO:0000256" key="2">
    <source>
        <dbReference type="ARBA" id="ARBA00022448"/>
    </source>
</evidence>
<proteinExistence type="inferred from homology"/>
<dbReference type="InterPro" id="IPR002146">
    <property type="entry name" value="ATP_synth_b/b'su_bac/chlpt"/>
</dbReference>
<dbReference type="GO" id="GO:0045259">
    <property type="term" value="C:proton-transporting ATP synthase complex"/>
    <property type="evidence" value="ECO:0007669"/>
    <property type="project" value="UniProtKB-KW"/>
</dbReference>
<keyword evidence="8 10" id="KW-0472">Membrane</keyword>
<name>E6QHR4_9ZZZZ</name>
<evidence type="ECO:0000256" key="7">
    <source>
        <dbReference type="ARBA" id="ARBA00023065"/>
    </source>
</evidence>
<dbReference type="Pfam" id="PF00430">
    <property type="entry name" value="ATP-synt_B"/>
    <property type="match status" value="1"/>
</dbReference>
<comment type="caution">
    <text evidence="11">The sequence shown here is derived from an EMBL/GenBank/DDBJ whole genome shotgun (WGS) entry which is preliminary data.</text>
</comment>
<evidence type="ECO:0000256" key="9">
    <source>
        <dbReference type="ARBA" id="ARBA00025198"/>
    </source>
</evidence>
<dbReference type="GO" id="GO:0015986">
    <property type="term" value="P:proton motive force-driven ATP synthesis"/>
    <property type="evidence" value="ECO:0007669"/>
    <property type="project" value="InterPro"/>
</dbReference>
<evidence type="ECO:0000256" key="6">
    <source>
        <dbReference type="ARBA" id="ARBA00022989"/>
    </source>
</evidence>
<dbReference type="EMBL" id="CABQ01000020">
    <property type="protein sequence ID" value="CBI06778.1"/>
    <property type="molecule type" value="Genomic_DNA"/>
</dbReference>